<dbReference type="PANTHER" id="PTHR11740:SF39">
    <property type="entry name" value="CASEIN KINASE II SUBUNIT BETA"/>
    <property type="match status" value="1"/>
</dbReference>
<dbReference type="GO" id="GO:0006359">
    <property type="term" value="P:regulation of transcription by RNA polymerase III"/>
    <property type="evidence" value="ECO:0007669"/>
    <property type="project" value="TreeGrafter"/>
</dbReference>
<protein>
    <recommendedName>
        <fullName evidence="3">Casein kinase II subunit beta</fullName>
        <shortName evidence="3">CK II beta</shortName>
    </recommendedName>
</protein>
<evidence type="ECO:0000313" key="6">
    <source>
        <dbReference type="Proteomes" id="UP001151516"/>
    </source>
</evidence>
<comment type="caution">
    <text evidence="5">The sequence shown here is derived from an EMBL/GenBank/DDBJ whole genome shotgun (WGS) entry which is preliminary data.</text>
</comment>
<comment type="subunit">
    <text evidence="3">Tetramer of two alpha and two beta subunits.</text>
</comment>
<dbReference type="PRINTS" id="PR00472">
    <property type="entry name" value="CASNKINASEII"/>
</dbReference>
<dbReference type="InterPro" id="IPR000704">
    <property type="entry name" value="Casein_kinase_II_reg-sub"/>
</dbReference>
<keyword evidence="4" id="KW-1133">Transmembrane helix</keyword>
<reference evidence="5" key="1">
    <citation type="submission" date="2022-07" db="EMBL/GenBank/DDBJ databases">
        <title>Phylogenomic reconstructions and comparative analyses of Kickxellomycotina fungi.</title>
        <authorList>
            <person name="Reynolds N.K."/>
            <person name="Stajich J.E."/>
            <person name="Barry K."/>
            <person name="Grigoriev I.V."/>
            <person name="Crous P."/>
            <person name="Smith M.E."/>
        </authorList>
    </citation>
    <scope>NUCLEOTIDE SEQUENCE</scope>
    <source>
        <strain evidence="5">CBS 109367</strain>
    </source>
</reference>
<evidence type="ECO:0000256" key="4">
    <source>
        <dbReference type="SAM" id="Phobius"/>
    </source>
</evidence>
<dbReference type="PROSITE" id="PS01101">
    <property type="entry name" value="CK2_BETA"/>
    <property type="match status" value="1"/>
</dbReference>
<evidence type="ECO:0000256" key="1">
    <source>
        <dbReference type="ARBA" id="ARBA00006941"/>
    </source>
</evidence>
<keyword evidence="6" id="KW-1185">Reference proteome</keyword>
<dbReference type="Gene3D" id="2.20.25.20">
    <property type="match status" value="1"/>
</dbReference>
<dbReference type="GO" id="GO:0005956">
    <property type="term" value="C:protein kinase CK2 complex"/>
    <property type="evidence" value="ECO:0007669"/>
    <property type="project" value="UniProtKB-UniRule"/>
</dbReference>
<dbReference type="InterPro" id="IPR016149">
    <property type="entry name" value="Casein_kin_II_reg-sub_N"/>
</dbReference>
<evidence type="ECO:0000256" key="3">
    <source>
        <dbReference type="RuleBase" id="RU361268"/>
    </source>
</evidence>
<feature type="non-terminal residue" evidence="5">
    <location>
        <position position="381"/>
    </location>
</feature>
<dbReference type="Proteomes" id="UP001151516">
    <property type="component" value="Unassembled WGS sequence"/>
</dbReference>
<dbReference type="GO" id="GO:0019887">
    <property type="term" value="F:protein kinase regulator activity"/>
    <property type="evidence" value="ECO:0007669"/>
    <property type="project" value="InterPro"/>
</dbReference>
<keyword evidence="4" id="KW-0812">Transmembrane</keyword>
<name>A0A9W8GER6_9FUNG</name>
<evidence type="ECO:0000256" key="2">
    <source>
        <dbReference type="ARBA" id="ARBA00045899"/>
    </source>
</evidence>
<sequence length="381" mass="43682">YVTDRFNLTNLNTEVLHYQKALELITDNLSNKPMTNELREQVEKSAMHLYGLVHARYIMTARGLSKMYEKYKHGEFGLCPRYHCSQHPLIPVGLSDVAFKEKVKLYCPRCEDIYCPKSRKHARLDGAYFGTGLPHMIFLNYSANRPAPSEQRYVPRIFGFKIHEVAELHRWQDEQREEQKKRLGITSSAQMIPDEKKPVPWGLPPLRAEVLKRRQAESSAHSQGHATYLAAEASSKDAKPDMDDYYPQAESKGYTLLQPQRRPDVMTVRTRMIVFLAGMMLMAGAVVYIRFVMYDPRVIDPSTFSATTLGTSPDTLETVDKLLRAGFDQNNTVAWDRLAEMTDMYGHRMTGSQAYDHSAEWVVKTTNSQDANLTAYTEPVW</sequence>
<dbReference type="Gene3D" id="1.10.1820.10">
    <property type="entry name" value="protein kinase ck2 holoenzyme, chain C, domain 1"/>
    <property type="match status" value="1"/>
</dbReference>
<keyword evidence="4" id="KW-0472">Membrane</keyword>
<dbReference type="OrthoDB" id="3971593at2759"/>
<dbReference type="SMART" id="SM01085">
    <property type="entry name" value="CK_II_beta"/>
    <property type="match status" value="1"/>
</dbReference>
<dbReference type="Gene3D" id="3.40.630.10">
    <property type="entry name" value="Zn peptidases"/>
    <property type="match status" value="1"/>
</dbReference>
<gene>
    <name evidence="5" type="primary">CKB2</name>
    <name evidence="5" type="ORF">IWW39_006418</name>
</gene>
<dbReference type="GO" id="GO:0005737">
    <property type="term" value="C:cytoplasm"/>
    <property type="evidence" value="ECO:0007669"/>
    <property type="project" value="TreeGrafter"/>
</dbReference>
<dbReference type="EMBL" id="JANBTX010000743">
    <property type="protein sequence ID" value="KAJ2680675.1"/>
    <property type="molecule type" value="Genomic_DNA"/>
</dbReference>
<organism evidence="5 6">
    <name type="scientific">Coemansia spiralis</name>
    <dbReference type="NCBI Taxonomy" id="417178"/>
    <lineage>
        <taxon>Eukaryota</taxon>
        <taxon>Fungi</taxon>
        <taxon>Fungi incertae sedis</taxon>
        <taxon>Zoopagomycota</taxon>
        <taxon>Kickxellomycotina</taxon>
        <taxon>Kickxellomycetes</taxon>
        <taxon>Kickxellales</taxon>
        <taxon>Kickxellaceae</taxon>
        <taxon>Coemansia</taxon>
    </lineage>
</organism>
<feature type="non-terminal residue" evidence="5">
    <location>
        <position position="1"/>
    </location>
</feature>
<dbReference type="SUPFAM" id="SSF57798">
    <property type="entry name" value="Casein kinase II beta subunit"/>
    <property type="match status" value="1"/>
</dbReference>
<comment type="similarity">
    <text evidence="1 3">Belongs to the casein kinase 2 subunit beta family.</text>
</comment>
<dbReference type="Pfam" id="PF01214">
    <property type="entry name" value="CK_II_beta"/>
    <property type="match status" value="1"/>
</dbReference>
<feature type="transmembrane region" description="Helical" evidence="4">
    <location>
        <begin position="272"/>
        <end position="293"/>
    </location>
</feature>
<dbReference type="PANTHER" id="PTHR11740">
    <property type="entry name" value="CASEIN KINASE II SUBUNIT BETA"/>
    <property type="match status" value="1"/>
</dbReference>
<proteinExistence type="inferred from homology"/>
<comment type="function">
    <text evidence="2 3">Regulatory subunit of casein kinase II/CK2. As part of the kinase complex regulates the basal catalytic activity of the alpha subunit a constitutively active serine/threonine-protein kinase that phosphorylates a large number of substrates containing acidic residues C-terminal to the phosphorylated serine or threonine.</text>
</comment>
<dbReference type="FunFam" id="2.20.25.20:FF:000001">
    <property type="entry name" value="Casein kinase II subunit beta"/>
    <property type="match status" value="1"/>
</dbReference>
<accession>A0A9W8GER6</accession>
<evidence type="ECO:0000313" key="5">
    <source>
        <dbReference type="EMBL" id="KAJ2680675.1"/>
    </source>
</evidence>
<dbReference type="AlphaFoldDB" id="A0A9W8GER6"/>
<dbReference type="GO" id="GO:0034456">
    <property type="term" value="C:UTP-C complex"/>
    <property type="evidence" value="ECO:0007669"/>
    <property type="project" value="TreeGrafter"/>
</dbReference>
<dbReference type="InterPro" id="IPR035991">
    <property type="entry name" value="Casein_kinase_II_beta-like"/>
</dbReference>